<dbReference type="Gene3D" id="1.10.287.470">
    <property type="entry name" value="Helix hairpin bin"/>
    <property type="match status" value="1"/>
</dbReference>
<evidence type="ECO:0000256" key="2">
    <source>
        <dbReference type="SAM" id="Coils"/>
    </source>
</evidence>
<gene>
    <name evidence="8" type="ORF">DESUT3_13760</name>
</gene>
<dbReference type="Pfam" id="PF25954">
    <property type="entry name" value="Beta-barrel_RND_2"/>
    <property type="match status" value="1"/>
</dbReference>
<evidence type="ECO:0000259" key="5">
    <source>
        <dbReference type="Pfam" id="PF25876"/>
    </source>
</evidence>
<dbReference type="InterPro" id="IPR050739">
    <property type="entry name" value="MFP"/>
</dbReference>
<dbReference type="PANTHER" id="PTHR30386">
    <property type="entry name" value="MEMBRANE FUSION SUBUNIT OF EMRAB-TOLC MULTIDRUG EFFLUX PUMP"/>
    <property type="match status" value="1"/>
</dbReference>
<organism evidence="8 9">
    <name type="scientific">Desulfuromonas versatilis</name>
    <dbReference type="NCBI Taxonomy" id="2802975"/>
    <lineage>
        <taxon>Bacteria</taxon>
        <taxon>Pseudomonadati</taxon>
        <taxon>Thermodesulfobacteriota</taxon>
        <taxon>Desulfuromonadia</taxon>
        <taxon>Desulfuromonadales</taxon>
        <taxon>Desulfuromonadaceae</taxon>
        <taxon>Desulfuromonas</taxon>
    </lineage>
</organism>
<proteinExistence type="predicted"/>
<reference evidence="8 9" key="1">
    <citation type="journal article" date="2016" name="C (Basel)">
        <title>Selective Growth of and Electricity Production by Marine Exoelectrogenic Bacteria in Self-Aggregated Hydrogel of Microbially Reduced Graphene Oxide.</title>
        <authorList>
            <person name="Yoshida N."/>
            <person name="Goto Y."/>
            <person name="Miyata Y."/>
        </authorList>
    </citation>
    <scope>NUCLEOTIDE SEQUENCE [LARGE SCALE GENOMIC DNA]</scope>
    <source>
        <strain evidence="8 9">NIT-T3</strain>
    </source>
</reference>
<evidence type="ECO:0000259" key="7">
    <source>
        <dbReference type="Pfam" id="PF25954"/>
    </source>
</evidence>
<dbReference type="Proteomes" id="UP001319827">
    <property type="component" value="Chromosome"/>
</dbReference>
<keyword evidence="4" id="KW-0472">Membrane</keyword>
<feature type="region of interest" description="Disordered" evidence="3">
    <location>
        <begin position="1"/>
        <end position="23"/>
    </location>
</feature>
<dbReference type="Pfam" id="PF25876">
    <property type="entry name" value="HH_MFP_RND"/>
    <property type="match status" value="1"/>
</dbReference>
<feature type="domain" description="CusB-like beta-barrel" evidence="7">
    <location>
        <begin position="258"/>
        <end position="299"/>
    </location>
</feature>
<feature type="domain" description="Multidrug resistance protein MdtA-like alpha-helical hairpin" evidence="5">
    <location>
        <begin position="127"/>
        <end position="189"/>
    </location>
</feature>
<reference evidence="8 9" key="2">
    <citation type="journal article" date="2021" name="Int. J. Syst. Evol. Microbiol.">
        <title>Isolation and Polyphasic Characterization of Desulfuromonas versatilis sp. Nov., an Electrogenic Bacteria Capable of Versatile Metabolism Isolated from a Graphene Oxide-Reducing Enrichment Culture.</title>
        <authorList>
            <person name="Xie L."/>
            <person name="Yoshida N."/>
            <person name="Ishii S."/>
            <person name="Meng L."/>
        </authorList>
    </citation>
    <scope>NUCLEOTIDE SEQUENCE [LARGE SCALE GENOMIC DNA]</scope>
    <source>
        <strain evidence="8 9">NIT-T3</strain>
    </source>
</reference>
<evidence type="ECO:0000313" key="8">
    <source>
        <dbReference type="EMBL" id="BCR04307.1"/>
    </source>
</evidence>
<evidence type="ECO:0000256" key="3">
    <source>
        <dbReference type="SAM" id="MobiDB-lite"/>
    </source>
</evidence>
<dbReference type="EMBL" id="AP024355">
    <property type="protein sequence ID" value="BCR04307.1"/>
    <property type="molecule type" value="Genomic_DNA"/>
</dbReference>
<dbReference type="InterPro" id="IPR058625">
    <property type="entry name" value="MdtA-like_BSH"/>
</dbReference>
<dbReference type="InterPro" id="IPR058792">
    <property type="entry name" value="Beta-barrel_RND_2"/>
</dbReference>
<dbReference type="Gene3D" id="2.40.50.100">
    <property type="match status" value="1"/>
</dbReference>
<name>A0ABN6DW40_9BACT</name>
<dbReference type="RefSeq" id="WP_221251753.1">
    <property type="nucleotide sequence ID" value="NZ_AP024355.1"/>
</dbReference>
<accession>A0ABN6DW40</accession>
<sequence>MSDELEEKSSEKPQQAAPKAGRGRPRRVRLVLLPLLIAGALGAGWMWYDAQVRVSTDNAFVEGHVHRISPRVPGHVLEVLVEDNQRVAAGQPLVRLDPADFKARVDYAEARLALARNETSGDYALVHEAQAGLNRARAQLEQAHLDLARGEALLAKEVVPREQVDRLRTQHEVAEAQLSQAQAALARARAMVGAAPENGSEARIAQRAAELEEARLNLSYTTIAAPVAGYVTHRTVEPGNNVQAGQPLLALVELEAPWVVANYKESQLTHIKAGQQVAFSVDAYPGREFAGRVDSIMAGTGAAFSLLPPENATGNYVKVVQRVPVKIAIEPGSDPEHLLRVGMSVVPEVHTGRSLGEILAPFNPFD</sequence>
<feature type="domain" description="Multidrug resistance protein MdtA-like barrel-sandwich hybrid" evidence="6">
    <location>
        <begin position="67"/>
        <end position="252"/>
    </location>
</feature>
<dbReference type="InterPro" id="IPR058624">
    <property type="entry name" value="MdtA-like_HH"/>
</dbReference>
<feature type="transmembrane region" description="Helical" evidence="4">
    <location>
        <begin position="28"/>
        <end position="48"/>
    </location>
</feature>
<keyword evidence="4" id="KW-0812">Transmembrane</keyword>
<dbReference type="PANTHER" id="PTHR30386:SF19">
    <property type="entry name" value="MULTIDRUG EXPORT PROTEIN EMRA-RELATED"/>
    <property type="match status" value="1"/>
</dbReference>
<dbReference type="SUPFAM" id="SSF111369">
    <property type="entry name" value="HlyD-like secretion proteins"/>
    <property type="match status" value="3"/>
</dbReference>
<protein>
    <submittedName>
        <fullName evidence="8">RND transporter</fullName>
    </submittedName>
</protein>
<comment type="subcellular location">
    <subcellularLocation>
        <location evidence="1">Cell envelope</location>
    </subcellularLocation>
</comment>
<evidence type="ECO:0000313" key="9">
    <source>
        <dbReference type="Proteomes" id="UP001319827"/>
    </source>
</evidence>
<keyword evidence="4" id="KW-1133">Transmembrane helix</keyword>
<keyword evidence="2" id="KW-0175">Coiled coil</keyword>
<dbReference type="Gene3D" id="2.40.30.170">
    <property type="match status" value="1"/>
</dbReference>
<evidence type="ECO:0000259" key="6">
    <source>
        <dbReference type="Pfam" id="PF25917"/>
    </source>
</evidence>
<keyword evidence="9" id="KW-1185">Reference proteome</keyword>
<evidence type="ECO:0000256" key="4">
    <source>
        <dbReference type="SAM" id="Phobius"/>
    </source>
</evidence>
<evidence type="ECO:0000256" key="1">
    <source>
        <dbReference type="ARBA" id="ARBA00004196"/>
    </source>
</evidence>
<feature type="coiled-coil region" evidence="2">
    <location>
        <begin position="126"/>
        <end position="191"/>
    </location>
</feature>
<dbReference type="Pfam" id="PF25917">
    <property type="entry name" value="BSH_RND"/>
    <property type="match status" value="1"/>
</dbReference>